<dbReference type="RefSeq" id="WP_284013781.1">
    <property type="nucleotide sequence ID" value="NZ_CP126156.1"/>
</dbReference>
<evidence type="ECO:0000256" key="2">
    <source>
        <dbReference type="ARBA" id="ARBA00022475"/>
    </source>
</evidence>
<evidence type="ECO:0000256" key="3">
    <source>
        <dbReference type="ARBA" id="ARBA00022692"/>
    </source>
</evidence>
<dbReference type="InterPro" id="IPR017039">
    <property type="entry name" value="Virul_fac_BrkB"/>
</dbReference>
<protein>
    <submittedName>
        <fullName evidence="7">YhjD/YihY/BrkB family envelope integrity protein</fullName>
    </submittedName>
</protein>
<dbReference type="Proteomes" id="UP001596368">
    <property type="component" value="Unassembled WGS sequence"/>
</dbReference>
<comment type="caution">
    <text evidence="7">The sequence shown here is derived from an EMBL/GenBank/DDBJ whole genome shotgun (WGS) entry which is preliminary data.</text>
</comment>
<keyword evidence="5 6" id="KW-0472">Membrane</keyword>
<dbReference type="Pfam" id="PF03631">
    <property type="entry name" value="Virul_fac_BrkB"/>
    <property type="match status" value="1"/>
</dbReference>
<reference evidence="7 8" key="1">
    <citation type="journal article" date="2019" name="Int. J. Syst. Evol. Microbiol.">
        <title>The Global Catalogue of Microorganisms (GCM) 10K type strain sequencing project: providing services to taxonomists for standard genome sequencing and annotation.</title>
        <authorList>
            <consortium name="The Broad Institute Genomics Platform"/>
            <consortium name="The Broad Institute Genome Sequencing Center for Infectious Disease"/>
            <person name="Wu L."/>
            <person name="Ma J."/>
        </authorList>
    </citation>
    <scope>NUCLEOTIDE SEQUENCE [LARGE SCALE GENOMIC DNA]</scope>
    <source>
        <strain evidence="7 8">DT92</strain>
    </source>
</reference>
<feature type="transmembrane region" description="Helical" evidence="6">
    <location>
        <begin position="241"/>
        <end position="268"/>
    </location>
</feature>
<keyword evidence="2" id="KW-1003">Cell membrane</keyword>
<dbReference type="EMBL" id="JBHSZG010000001">
    <property type="protein sequence ID" value="MFC7137112.1"/>
    <property type="molecule type" value="Genomic_DNA"/>
</dbReference>
<evidence type="ECO:0000256" key="6">
    <source>
        <dbReference type="SAM" id="Phobius"/>
    </source>
</evidence>
<name>A0ABD5XPU5_9EURY</name>
<feature type="transmembrane region" description="Helical" evidence="6">
    <location>
        <begin position="41"/>
        <end position="66"/>
    </location>
</feature>
<dbReference type="GeneID" id="81120952"/>
<keyword evidence="8" id="KW-1185">Reference proteome</keyword>
<evidence type="ECO:0000256" key="4">
    <source>
        <dbReference type="ARBA" id="ARBA00022989"/>
    </source>
</evidence>
<evidence type="ECO:0000313" key="7">
    <source>
        <dbReference type="EMBL" id="MFC7137112.1"/>
    </source>
</evidence>
<organism evidence="7 8">
    <name type="scientific">Halobaculum litoreum</name>
    <dbReference type="NCBI Taxonomy" id="3031998"/>
    <lineage>
        <taxon>Archaea</taxon>
        <taxon>Methanobacteriati</taxon>
        <taxon>Methanobacteriota</taxon>
        <taxon>Stenosarchaea group</taxon>
        <taxon>Halobacteria</taxon>
        <taxon>Halobacteriales</taxon>
        <taxon>Haloferacaceae</taxon>
        <taxon>Halobaculum</taxon>
    </lineage>
</organism>
<dbReference type="PANTHER" id="PTHR30213:SF0">
    <property type="entry name" value="UPF0761 MEMBRANE PROTEIN YIHY"/>
    <property type="match status" value="1"/>
</dbReference>
<dbReference type="AlphaFoldDB" id="A0ABD5XPU5"/>
<evidence type="ECO:0000256" key="1">
    <source>
        <dbReference type="ARBA" id="ARBA00004651"/>
    </source>
</evidence>
<dbReference type="PIRSF" id="PIRSF035875">
    <property type="entry name" value="RNase_BN"/>
    <property type="match status" value="1"/>
</dbReference>
<sequence length="275" mass="27595">MADSPRPDPPDDRTAAPTRTAGALAVARGVVERGRSAGVGFLAAAVAYYALVSLVPLVALAALALATVAGEAVADRVVLALGESLSVSGRETVRRVLTSAAGRARATVVGVAVLLWGAVRLFRGLDRSVARVYGVDDGGTARRARDAVAALAAVVTAAVALVGVALLAPAWAPAGPVAAAAGWVLRVAVLVVLLVPAFRVLPDARVTVREVLPGCVVTAVGWTALFVGFERLVGLAGGSPLSGALGGAVLAVTWLYAAAYVFLVGVVVDAELAAR</sequence>
<evidence type="ECO:0000313" key="8">
    <source>
        <dbReference type="Proteomes" id="UP001596368"/>
    </source>
</evidence>
<accession>A0ABD5XPU5</accession>
<feature type="transmembrane region" description="Helical" evidence="6">
    <location>
        <begin position="177"/>
        <end position="198"/>
    </location>
</feature>
<proteinExistence type="predicted"/>
<evidence type="ECO:0000256" key="5">
    <source>
        <dbReference type="ARBA" id="ARBA00023136"/>
    </source>
</evidence>
<keyword evidence="4 6" id="KW-1133">Transmembrane helix</keyword>
<dbReference type="GO" id="GO:0005886">
    <property type="term" value="C:plasma membrane"/>
    <property type="evidence" value="ECO:0007669"/>
    <property type="project" value="UniProtKB-SubCell"/>
</dbReference>
<feature type="transmembrane region" description="Helical" evidence="6">
    <location>
        <begin position="148"/>
        <end position="171"/>
    </location>
</feature>
<dbReference type="PANTHER" id="PTHR30213">
    <property type="entry name" value="INNER MEMBRANE PROTEIN YHJD"/>
    <property type="match status" value="1"/>
</dbReference>
<feature type="transmembrane region" description="Helical" evidence="6">
    <location>
        <begin position="210"/>
        <end position="229"/>
    </location>
</feature>
<comment type="subcellular location">
    <subcellularLocation>
        <location evidence="1">Cell membrane</location>
        <topology evidence="1">Multi-pass membrane protein</topology>
    </subcellularLocation>
</comment>
<keyword evidence="3 6" id="KW-0812">Transmembrane</keyword>
<gene>
    <name evidence="7" type="ORF">ACFQRB_12925</name>
</gene>